<evidence type="ECO:0000256" key="2">
    <source>
        <dbReference type="ARBA" id="ARBA00004300"/>
    </source>
</evidence>
<dbReference type="InterPro" id="IPR026201">
    <property type="entry name" value="Cep290"/>
</dbReference>
<evidence type="ECO:0000256" key="3">
    <source>
        <dbReference type="ARBA" id="ARBA00022490"/>
    </source>
</evidence>
<evidence type="ECO:0000313" key="10">
    <source>
        <dbReference type="Proteomes" id="UP000695022"/>
    </source>
</evidence>
<feature type="coiled-coil region" evidence="8">
    <location>
        <begin position="2249"/>
        <end position="2350"/>
    </location>
</feature>
<evidence type="ECO:0000256" key="6">
    <source>
        <dbReference type="ARBA" id="ARBA00023212"/>
    </source>
</evidence>
<keyword evidence="6" id="KW-0206">Cytoskeleton</keyword>
<evidence type="ECO:0000313" key="11">
    <source>
        <dbReference type="RefSeq" id="XP_014672525.1"/>
    </source>
</evidence>
<feature type="region of interest" description="Disordered" evidence="9">
    <location>
        <begin position="2534"/>
        <end position="2559"/>
    </location>
</feature>
<feature type="coiled-coil region" evidence="8">
    <location>
        <begin position="798"/>
        <end position="870"/>
    </location>
</feature>
<feature type="coiled-coil region" evidence="8">
    <location>
        <begin position="521"/>
        <end position="558"/>
    </location>
</feature>
<feature type="coiled-coil region" evidence="8">
    <location>
        <begin position="344"/>
        <end position="371"/>
    </location>
</feature>
<feature type="coiled-coil region" evidence="8">
    <location>
        <begin position="83"/>
        <end position="289"/>
    </location>
</feature>
<dbReference type="GeneID" id="106812997"/>
<organism evidence="10 11">
    <name type="scientific">Priapulus caudatus</name>
    <name type="common">Priapulid worm</name>
    <dbReference type="NCBI Taxonomy" id="37621"/>
    <lineage>
        <taxon>Eukaryota</taxon>
        <taxon>Metazoa</taxon>
        <taxon>Ecdysozoa</taxon>
        <taxon>Scalidophora</taxon>
        <taxon>Priapulida</taxon>
        <taxon>Priapulimorpha</taxon>
        <taxon>Priapulimorphida</taxon>
        <taxon>Priapulidae</taxon>
        <taxon>Priapulus</taxon>
    </lineage>
</organism>
<dbReference type="PANTHER" id="PTHR18879:SF20">
    <property type="entry name" value="CENTROSOMAL PROTEIN OF 290 KDA"/>
    <property type="match status" value="1"/>
</dbReference>
<keyword evidence="10" id="KW-1185">Reference proteome</keyword>
<dbReference type="RefSeq" id="XP_014672525.1">
    <property type="nucleotide sequence ID" value="XM_014817039.1"/>
</dbReference>
<feature type="region of interest" description="Disordered" evidence="9">
    <location>
        <begin position="1198"/>
        <end position="1219"/>
    </location>
</feature>
<accession>A0ABM1EK04</accession>
<feature type="coiled-coil region" evidence="8">
    <location>
        <begin position="2108"/>
        <end position="2224"/>
    </location>
</feature>
<feature type="coiled-coil region" evidence="8">
    <location>
        <begin position="905"/>
        <end position="990"/>
    </location>
</feature>
<evidence type="ECO:0000256" key="9">
    <source>
        <dbReference type="SAM" id="MobiDB-lite"/>
    </source>
</evidence>
<reference evidence="11" key="1">
    <citation type="submission" date="2025-08" db="UniProtKB">
        <authorList>
            <consortium name="RefSeq"/>
        </authorList>
    </citation>
    <scope>IDENTIFICATION</scope>
</reference>
<evidence type="ECO:0000256" key="5">
    <source>
        <dbReference type="ARBA" id="ARBA00023054"/>
    </source>
</evidence>
<feature type="coiled-coil region" evidence="8">
    <location>
        <begin position="1053"/>
        <end position="1080"/>
    </location>
</feature>
<feature type="region of interest" description="Disordered" evidence="9">
    <location>
        <begin position="1374"/>
        <end position="1397"/>
    </location>
</feature>
<keyword evidence="7" id="KW-0966">Cell projection</keyword>
<feature type="coiled-coil region" evidence="8">
    <location>
        <begin position="1122"/>
        <end position="1149"/>
    </location>
</feature>
<protein>
    <submittedName>
        <fullName evidence="11">Centrosomal protein of 290 kDa-like</fullName>
    </submittedName>
</protein>
<name>A0ABM1EK04_PRICU</name>
<feature type="coiled-coil region" evidence="8">
    <location>
        <begin position="708"/>
        <end position="756"/>
    </location>
</feature>
<evidence type="ECO:0000256" key="1">
    <source>
        <dbReference type="ARBA" id="ARBA00004120"/>
    </source>
</evidence>
<dbReference type="PANTHER" id="PTHR18879">
    <property type="entry name" value="CENTROSOMAL PROTEIN OF 290 KDA"/>
    <property type="match status" value="1"/>
</dbReference>
<feature type="coiled-coil region" evidence="8">
    <location>
        <begin position="1966"/>
        <end position="2083"/>
    </location>
</feature>
<gene>
    <name evidence="11" type="primary">LOC106812997</name>
</gene>
<feature type="compositionally biased region" description="Basic and acidic residues" evidence="9">
    <location>
        <begin position="1377"/>
        <end position="1392"/>
    </location>
</feature>
<feature type="region of interest" description="Disordered" evidence="9">
    <location>
        <begin position="1888"/>
        <end position="1919"/>
    </location>
</feature>
<dbReference type="Proteomes" id="UP000695022">
    <property type="component" value="Unplaced"/>
</dbReference>
<evidence type="ECO:0000256" key="8">
    <source>
        <dbReference type="SAM" id="Coils"/>
    </source>
</evidence>
<sequence length="2647" mass="300614">MAPLDWDRILAIEPSDLDEAEADKLYSPLTQFELAGETEISKLQQLFKLTQRVLEVKGGEAQIYLEELDKMAENQGKATAQREQELVSEVTELKRDIRRLEGSGTGGTEDVRALRNEIREAERSNSLLTQELQDMQRELNAEKRMAEQYVSKAEHAEKELIEVKQLYEQSQDDTRELQRQLELQRDSKLSKRDEGSDYRSVIRYKNKELNDALDEINNLTDANDELQKKCEEMKAKLEEAVQQMDNMTDEYTKLRAVLQQSDDGLDHYKKDNEKQRAQLEDLTQQQQSRRDIEDEVMVAVNAKVEEWQAILAKKDEELLGCQKLILQLQEQRMLATLDADRASVAVLTKAVEEKDKQIEALQQQLTHVASDMETSAALIDDLQAQLSKGPATTGSDRQQQRLLELRSTIKYNATLLKEADTRVHLAEEDAKVKDRQLAEALNRMREYEAGEYGLAEAVSEIKDGKVQIGVRDAQVEELTRYINTLELKMNGIWEENENLREKLGMEPTEPLSFRETSNMKKQQDRAVIITLEKEVENLEEERLELKKHIRQLSQLAGKRASELGVSADALAISLRGRETGVRESTAQSQPSTLRFSQAETIKRDVESDQLKQQSKQRERDMEKLTKSLEVVKGTSSAQQAIISELQQENKSLEQGMMEILEDLKANEKMADGTALTVRCPSLEKYLSVMESRAVTGRVDAGVYMKAQVDHLQGRCDELRSELRLARADATRGATVEQQSKQRVSELEAELHLFAREWSASSSEQTAAAVELRQADDMSSFKIRALQRALEDSVPQSQLEVANRQFTDLTEKYRDLLQRSNSLVDKTERSTQLEAELAQLQEDSCALKKELETEKERRHAYEAAVEKLSEQGREGVARATSDEATASLAKQLAVVEMKELNERQRADHAGATYERQKQNLRHLEDRNVELEEKFAAVAKMNVEAQKLERKLRDELEGCVTKAASDADKSKLAELETTEASLRVEMSKLREVAEIATFQRQATEAMQTSREKEVTSLRQQLLDIQVQSDEKTVIGKLHHQLVALQVSEGLAVRKLEKSTNQVSKLTAQILRLEQRLDEKDQRLFHLGQESRSKVAYLKVTLHDVRRSYAGAVPLDKQERFSLTLLALVEERDRAERERRAAAEQRHLAELLPLAISGELSKRDELVSKQEDMLESYRRKLAVVRHQQGLLYKEHLQAKEDWDKERSASASEQQRQDERAEADAARLREFDRLLDTLACDDAGGGETAAAAAASERRGAVLRATRGVMARPATRHAIVEAERAACRENARLRADAVAMETAIAERLGYLQRHKDMSSFKIRALQRALETASAQSPAGVAPNRQFTDLTEEVSAISERSNSLVDKTERSTQLEAESLAQLPRRDSRQVCSDRRSSDEEKEQVTNIAYEAAWRSFRAGPTNGKLPDDRDIISTAARSESNCRTSRGEKGGTAGGLTSCQARQLPGNSTVCRAIREDSDRAEPLRYGGLAAVHLRSNPLPEYGSSHAGIKLIKLAGLTAQILRQRLDRERTRGFFQPRQESPQQVDLPVKVTLHDVRRSYAGAASARQQERFSLTLLAIVEERDRGGGGGRWEEDRWVEEGEEGPVAGEGREIEKLRELVRSVHDGVVRGEEGWQEGREIEKLRELISFLEACVKSREASITNLEADNVRLAHNHEERQLAWEHREVELERVVERLERQQELIVGATSQFEEAVGSLPNPDQPVASQLEQAVTTIKRNVHVILETQKQAKIMKEEKEDLERRLQEAERGILSRDRVIAELRLRMPASADRDRLVVEATRRSAAQAAMPAAEYESNQGLAIAKETVSSLQTRLSHKEETVVKYQEFLTVAREEMRQLRLRHEQQLRAMQQQLQRQQEHEFAHFKQAAMELINKPGTTVPTNKQASGGALHGVAAGGGDGAQQEQSLTSAQNSTNCGLLLTWGLDKPSAVLNFGAMIRVEEEHRAAESRLCVRAEEVERRLRESVDEAAALRAQLDEQRSALTRSPSSSMRQLVERLKTQLTSKEKEYQALSKALAELRSDMVQAAQQNVLSHAATSVDATNVQRLVDKQTKQLKSRVAELEGQLVRLKKEPRKARDGMAEASDFKQQSLRKDDVIQRLKVEKTQLEEEIEALKQKVQRVVAHRNTRTEGAEYQNEVGELRRKVSHLEEQLQKQKAEKPLEREPLKKGADEIVRWEEKKKWQKAVERLKAKITEKEKETENQQQTITSLKEHLTRAERVKTAADKGVKWASARDESIQKLKKNLFDVEEENAALKRKAVPEDGATVQHLEMANKSLVERLQEVERQLHRPEARLATPGSESALFAEMQEREAKLQKKILRLTREVADLTCEAEQAKTDVPRLQGRVKDLEHYVEVLKSEQGERAPSAASSQSASNLKRIGMSGKSAVELEKTISLMKKVIERLQAENEVLKKSSQTNQQLDALRKEKVLRERLQSNVDATEQAVAKLTLENDRLQRDLKKEVEVNQSLRIELGSLQVTNNELERSLLELETKVPAKPVRMSVASRMMEERVSQLESALKMKSEQLSRLQENNRQRREEAGWDEQTPKNSAVYRSMMNENIDLKVALRSAQQENEQLRSDSSKMRKELGNFDPSFFEELEDLKYNYQQAVQKNSQYEEKLTQLSHQFGIDVQIPGI</sequence>
<feature type="coiled-coil region" evidence="8">
    <location>
        <begin position="1840"/>
        <end position="1871"/>
    </location>
</feature>
<feature type="coiled-coil region" evidence="8">
    <location>
        <begin position="1736"/>
        <end position="1763"/>
    </location>
</feature>
<feature type="region of interest" description="Disordered" evidence="9">
    <location>
        <begin position="1432"/>
        <end position="1451"/>
    </location>
</feature>
<evidence type="ECO:0000256" key="4">
    <source>
        <dbReference type="ARBA" id="ARBA00022794"/>
    </source>
</evidence>
<keyword evidence="3" id="KW-0963">Cytoplasm</keyword>
<keyword evidence="5 8" id="KW-0175">Coiled coil</keyword>
<evidence type="ECO:0000256" key="7">
    <source>
        <dbReference type="ARBA" id="ARBA00023273"/>
    </source>
</evidence>
<keyword evidence="4" id="KW-0970">Cilium biogenesis/degradation</keyword>
<proteinExistence type="predicted"/>
<feature type="coiled-coil region" evidence="8">
    <location>
        <begin position="607"/>
        <end position="662"/>
    </location>
</feature>
<feature type="compositionally biased region" description="Basic and acidic residues" evidence="9">
    <location>
        <begin position="2534"/>
        <end position="2551"/>
    </location>
</feature>
<comment type="subcellular location">
    <subcellularLocation>
        <location evidence="1">Cytoplasm</location>
        <location evidence="1">Cytoskeleton</location>
        <location evidence="1">Cilium basal body</location>
    </subcellularLocation>
    <subcellularLocation>
        <location evidence="2">Cytoplasm</location>
        <location evidence="2">Cytoskeleton</location>
        <location evidence="2">Microtubule organizing center</location>
        <location evidence="2">Centrosome</location>
    </subcellularLocation>
</comment>